<sequence>NNDDATVQADSRMRSSLYAAKLVVSAPLWNGRFSFGTEETFTNRHDIFTQNGFSADADDHIKQSVYAAFADYSRSIRHWKLNMGIRYEHQQTDYYEKGIRIDAQSPTYNDIIPVLAASWSHNGKSFSLSYRLRKNNPDYSLLTNSIRYRSKYEYSQGNPLLKTQKTHRFSAGASWNWLYFSAYFSRILNMYTNIIMPYKEDTHPGVLLFATQTIPTTHNYGISFNASPKLGCWEPQLNVNMAFLDMNANKIGITEHRNQPRFYISLDNNFNLPKGWFFNMEGYLSTASRQGFFVTRTEGQINARLSKSFLKETLTITFTANDILRTGYFHFDLYGIDAYMENRIYRDFQRFGLQVSYKFNATKSKYKGTGAGQSEKNRL</sequence>
<reference evidence="5 6" key="1">
    <citation type="journal article" date="2019" name="Nat. Med.">
        <title>A library of human gut bacterial isolates paired with longitudinal multiomics data enables mechanistic microbiome research.</title>
        <authorList>
            <person name="Poyet M."/>
            <person name="Groussin M."/>
            <person name="Gibbons S.M."/>
            <person name="Avila-Pacheco J."/>
            <person name="Jiang X."/>
            <person name="Kearney S.M."/>
            <person name="Perrotta A.R."/>
            <person name="Berdy B."/>
            <person name="Zhao S."/>
            <person name="Lieberman T.D."/>
            <person name="Swanson P.K."/>
            <person name="Smith M."/>
            <person name="Roesemann S."/>
            <person name="Alexander J.E."/>
            <person name="Rich S.A."/>
            <person name="Livny J."/>
            <person name="Vlamakis H."/>
            <person name="Clish C."/>
            <person name="Bullock K."/>
            <person name="Deik A."/>
            <person name="Scott J."/>
            <person name="Pierce K.A."/>
            <person name="Xavier R.J."/>
            <person name="Alm E.J."/>
        </authorList>
    </citation>
    <scope>NUCLEOTIDE SEQUENCE [LARGE SCALE GENOMIC DNA]</scope>
    <source>
        <strain evidence="5 6">BIOML-A25</strain>
    </source>
</reference>
<keyword evidence="2" id="KW-0472">Membrane</keyword>
<gene>
    <name evidence="5" type="ORF">F2Z07_27355</name>
</gene>
<protein>
    <submittedName>
        <fullName evidence="5">TonB-dependent receptor</fullName>
    </submittedName>
</protein>
<proteinExistence type="predicted"/>
<keyword evidence="3" id="KW-0998">Cell outer membrane</keyword>
<name>A0A6L3III0_9BACT</name>
<dbReference type="InterPro" id="IPR041700">
    <property type="entry name" value="OMP_b-brl_3"/>
</dbReference>
<keyword evidence="5" id="KW-0675">Receptor</keyword>
<dbReference type="EMBL" id="VVZV01000324">
    <property type="protein sequence ID" value="KAA5303125.1"/>
    <property type="molecule type" value="Genomic_DNA"/>
</dbReference>
<dbReference type="SUPFAM" id="SSF56935">
    <property type="entry name" value="Porins"/>
    <property type="match status" value="1"/>
</dbReference>
<comment type="subcellular location">
    <subcellularLocation>
        <location evidence="1">Cell outer membrane</location>
    </subcellularLocation>
</comment>
<dbReference type="Gene3D" id="2.40.170.20">
    <property type="entry name" value="TonB-dependent receptor, beta-barrel domain"/>
    <property type="match status" value="1"/>
</dbReference>
<evidence type="ECO:0000259" key="4">
    <source>
        <dbReference type="Pfam" id="PF14905"/>
    </source>
</evidence>
<dbReference type="Proteomes" id="UP000481700">
    <property type="component" value="Unassembled WGS sequence"/>
</dbReference>
<comment type="caution">
    <text evidence="5">The sequence shown here is derived from an EMBL/GenBank/DDBJ whole genome shotgun (WGS) entry which is preliminary data.</text>
</comment>
<dbReference type="RefSeq" id="WP_149937778.1">
    <property type="nucleotide sequence ID" value="NZ_VVZV01000324.1"/>
</dbReference>
<accession>A0A6L3III0</accession>
<dbReference type="GO" id="GO:0009279">
    <property type="term" value="C:cell outer membrane"/>
    <property type="evidence" value="ECO:0007669"/>
    <property type="project" value="UniProtKB-SubCell"/>
</dbReference>
<dbReference type="AlphaFoldDB" id="A0A6L3III0"/>
<evidence type="ECO:0000256" key="3">
    <source>
        <dbReference type="ARBA" id="ARBA00023237"/>
    </source>
</evidence>
<organism evidence="5 6">
    <name type="scientific">Phocaeicola dorei</name>
    <dbReference type="NCBI Taxonomy" id="357276"/>
    <lineage>
        <taxon>Bacteria</taxon>
        <taxon>Pseudomonadati</taxon>
        <taxon>Bacteroidota</taxon>
        <taxon>Bacteroidia</taxon>
        <taxon>Bacteroidales</taxon>
        <taxon>Bacteroidaceae</taxon>
        <taxon>Phocaeicola</taxon>
    </lineage>
</organism>
<dbReference type="InterPro" id="IPR036942">
    <property type="entry name" value="Beta-barrel_TonB_sf"/>
</dbReference>
<feature type="non-terminal residue" evidence="5">
    <location>
        <position position="1"/>
    </location>
</feature>
<feature type="domain" description="Outer membrane protein beta-barrel" evidence="4">
    <location>
        <begin position="4"/>
        <end position="357"/>
    </location>
</feature>
<evidence type="ECO:0000313" key="6">
    <source>
        <dbReference type="Proteomes" id="UP000481700"/>
    </source>
</evidence>
<evidence type="ECO:0000256" key="2">
    <source>
        <dbReference type="ARBA" id="ARBA00023136"/>
    </source>
</evidence>
<evidence type="ECO:0000313" key="5">
    <source>
        <dbReference type="EMBL" id="KAA5303125.1"/>
    </source>
</evidence>
<dbReference type="Pfam" id="PF14905">
    <property type="entry name" value="OMP_b-brl_3"/>
    <property type="match status" value="1"/>
</dbReference>
<evidence type="ECO:0000256" key="1">
    <source>
        <dbReference type="ARBA" id="ARBA00004442"/>
    </source>
</evidence>